<dbReference type="Gene3D" id="3.30.360.10">
    <property type="entry name" value="Dihydrodipicolinate Reductase, domain 2"/>
    <property type="match status" value="1"/>
</dbReference>
<dbReference type="InterPro" id="IPR004104">
    <property type="entry name" value="Gfo/Idh/MocA-like_OxRdtase_C"/>
</dbReference>
<evidence type="ECO:0000259" key="3">
    <source>
        <dbReference type="Pfam" id="PF01408"/>
    </source>
</evidence>
<dbReference type="SUPFAM" id="SSF55347">
    <property type="entry name" value="Glyceraldehyde-3-phosphate dehydrogenase-like, C-terminal domain"/>
    <property type="match status" value="1"/>
</dbReference>
<dbReference type="InterPro" id="IPR051317">
    <property type="entry name" value="Gfo/Idh/MocA_oxidoreduct"/>
</dbReference>
<dbReference type="PANTHER" id="PTHR43708">
    <property type="entry name" value="CONSERVED EXPRESSED OXIDOREDUCTASE (EUROFUNG)"/>
    <property type="match status" value="1"/>
</dbReference>
<feature type="domain" description="Gfo/Idh/MocA-like oxidoreductase C-terminal" evidence="4">
    <location>
        <begin position="134"/>
        <end position="341"/>
    </location>
</feature>
<evidence type="ECO:0000256" key="1">
    <source>
        <dbReference type="ARBA" id="ARBA00010928"/>
    </source>
</evidence>
<dbReference type="PANTHER" id="PTHR43708:SF5">
    <property type="entry name" value="CONSERVED EXPRESSED OXIDOREDUCTASE (EUROFUNG)-RELATED"/>
    <property type="match status" value="1"/>
</dbReference>
<dbReference type="NCBIfam" id="NF008607">
    <property type="entry name" value="PRK11579.1"/>
    <property type="match status" value="1"/>
</dbReference>
<sequence>MKPIKTAIIGFGLSGSKFHAPFIQDMEEFELSAIVVREPEKIRSQAGDVPVFDSLEKALGELPEIELVIISTPTPTHYALAKAAIMAGKHLIVEKPFVVTVEEGEELIALAKEHNTVLSVYQNRRWDGDYLTVKSLIDSGKLGTVHTIEMNWDRYPKEVRDRWKEADIAGGGVFYDLAPHMLDQALCLWGEPYAIYGNMQKQREGAKATDYFHVVLEYEKGSILIRGGTLVSAQTPRFSIHASEGSYIICGHDPQEAQLQAGIMPNDEEYGKRDENRVSIFVKPDGTREEIEVAKGNYADYFRQVAAAIRDGGTVPVTGEEGLAVIRLIEAGIESANEKKIVINRV</sequence>
<feature type="domain" description="Gfo/Idh/MocA-like oxidoreductase N-terminal" evidence="3">
    <location>
        <begin position="4"/>
        <end position="121"/>
    </location>
</feature>
<name>A0A2S7MVG3_9BACI</name>
<evidence type="ECO:0000313" key="6">
    <source>
        <dbReference type="Proteomes" id="UP000239663"/>
    </source>
</evidence>
<organism evidence="5 6">
    <name type="scientific">Pradoshia eiseniae</name>
    <dbReference type="NCBI Taxonomy" id="2064768"/>
    <lineage>
        <taxon>Bacteria</taxon>
        <taxon>Bacillati</taxon>
        <taxon>Bacillota</taxon>
        <taxon>Bacilli</taxon>
        <taxon>Bacillales</taxon>
        <taxon>Bacillaceae</taxon>
        <taxon>Pradoshia</taxon>
    </lineage>
</organism>
<keyword evidence="2" id="KW-0560">Oxidoreductase</keyword>
<dbReference type="Pfam" id="PF01408">
    <property type="entry name" value="GFO_IDH_MocA"/>
    <property type="match status" value="1"/>
</dbReference>
<keyword evidence="6" id="KW-1185">Reference proteome</keyword>
<reference evidence="5 6" key="1">
    <citation type="submission" date="2017-12" db="EMBL/GenBank/DDBJ databases">
        <title>Taxonomic description and draft genome of Pradoshia cofamensis Gen. nov., sp. nov., a thermotolerant bacillale isolated from anterior gut of earthworm Eisenia fetida.</title>
        <authorList>
            <person name="Saha T."/>
            <person name="Chakraborty R."/>
        </authorList>
    </citation>
    <scope>NUCLEOTIDE SEQUENCE [LARGE SCALE GENOMIC DNA]</scope>
    <source>
        <strain evidence="5 6">EAG3</strain>
    </source>
</reference>
<dbReference type="SUPFAM" id="SSF51735">
    <property type="entry name" value="NAD(P)-binding Rossmann-fold domains"/>
    <property type="match status" value="1"/>
</dbReference>
<dbReference type="OrthoDB" id="9815825at2"/>
<comment type="similarity">
    <text evidence="1">Belongs to the Gfo/Idh/MocA family.</text>
</comment>
<dbReference type="Proteomes" id="UP000239663">
    <property type="component" value="Unassembled WGS sequence"/>
</dbReference>
<dbReference type="EMBL" id="PKOZ01000024">
    <property type="protein sequence ID" value="PQD93737.1"/>
    <property type="molecule type" value="Genomic_DNA"/>
</dbReference>
<gene>
    <name evidence="5" type="ORF">CYL18_18215</name>
</gene>
<comment type="caution">
    <text evidence="5">The sequence shown here is derived from an EMBL/GenBank/DDBJ whole genome shotgun (WGS) entry which is preliminary data.</text>
</comment>
<dbReference type="GO" id="GO:0016491">
    <property type="term" value="F:oxidoreductase activity"/>
    <property type="evidence" value="ECO:0007669"/>
    <property type="project" value="UniProtKB-KW"/>
</dbReference>
<dbReference type="InterPro" id="IPR000683">
    <property type="entry name" value="Gfo/Idh/MocA-like_OxRdtase_N"/>
</dbReference>
<protein>
    <submittedName>
        <fullName evidence="5">Oxidoreductase</fullName>
    </submittedName>
</protein>
<dbReference type="InterPro" id="IPR036291">
    <property type="entry name" value="NAD(P)-bd_dom_sf"/>
</dbReference>
<dbReference type="RefSeq" id="WP_104850903.1">
    <property type="nucleotide sequence ID" value="NZ_PKOZ01000024.1"/>
</dbReference>
<dbReference type="GO" id="GO:0000166">
    <property type="term" value="F:nucleotide binding"/>
    <property type="evidence" value="ECO:0007669"/>
    <property type="project" value="InterPro"/>
</dbReference>
<evidence type="ECO:0000259" key="4">
    <source>
        <dbReference type="Pfam" id="PF02894"/>
    </source>
</evidence>
<accession>A0A2S7MVG3</accession>
<dbReference type="AlphaFoldDB" id="A0A2S7MVG3"/>
<evidence type="ECO:0000256" key="2">
    <source>
        <dbReference type="ARBA" id="ARBA00023002"/>
    </source>
</evidence>
<dbReference type="Pfam" id="PF02894">
    <property type="entry name" value="GFO_IDH_MocA_C"/>
    <property type="match status" value="1"/>
</dbReference>
<evidence type="ECO:0000313" key="5">
    <source>
        <dbReference type="EMBL" id="PQD93737.1"/>
    </source>
</evidence>
<dbReference type="Gene3D" id="3.40.50.720">
    <property type="entry name" value="NAD(P)-binding Rossmann-like Domain"/>
    <property type="match status" value="1"/>
</dbReference>
<proteinExistence type="inferred from homology"/>